<name>A0A4S4MAD2_9AGAM</name>
<dbReference type="EMBL" id="SGPL01000033">
    <property type="protein sequence ID" value="THH19920.1"/>
    <property type="molecule type" value="Genomic_DNA"/>
</dbReference>
<accession>A0A4S4MAD2</accession>
<keyword evidence="3" id="KW-1185">Reference proteome</keyword>
<dbReference type="Proteomes" id="UP000310158">
    <property type="component" value="Unassembled WGS sequence"/>
</dbReference>
<reference evidence="2 3" key="1">
    <citation type="submission" date="2019-02" db="EMBL/GenBank/DDBJ databases">
        <title>Genome sequencing of the rare red list fungi Bondarzewia mesenterica.</title>
        <authorList>
            <person name="Buettner E."/>
            <person name="Kellner H."/>
        </authorList>
    </citation>
    <scope>NUCLEOTIDE SEQUENCE [LARGE SCALE GENOMIC DNA]</scope>
    <source>
        <strain evidence="2 3">DSM 108281</strain>
    </source>
</reference>
<feature type="transmembrane region" description="Helical" evidence="1">
    <location>
        <begin position="27"/>
        <end position="49"/>
    </location>
</feature>
<dbReference type="AlphaFoldDB" id="A0A4S4MAD2"/>
<comment type="caution">
    <text evidence="2">The sequence shown here is derived from an EMBL/GenBank/DDBJ whole genome shotgun (WGS) entry which is preliminary data.</text>
</comment>
<proteinExistence type="predicted"/>
<organism evidence="2 3">
    <name type="scientific">Bondarzewia mesenterica</name>
    <dbReference type="NCBI Taxonomy" id="1095465"/>
    <lineage>
        <taxon>Eukaryota</taxon>
        <taxon>Fungi</taxon>
        <taxon>Dikarya</taxon>
        <taxon>Basidiomycota</taxon>
        <taxon>Agaricomycotina</taxon>
        <taxon>Agaricomycetes</taxon>
        <taxon>Russulales</taxon>
        <taxon>Bondarzewiaceae</taxon>
        <taxon>Bondarzewia</taxon>
    </lineage>
</organism>
<evidence type="ECO:0000256" key="1">
    <source>
        <dbReference type="SAM" id="Phobius"/>
    </source>
</evidence>
<keyword evidence="1" id="KW-0812">Transmembrane</keyword>
<keyword evidence="1" id="KW-0472">Membrane</keyword>
<protein>
    <submittedName>
        <fullName evidence="2">Uncharacterized protein</fullName>
    </submittedName>
</protein>
<keyword evidence="1" id="KW-1133">Transmembrane helix</keyword>
<sequence>MVGRRTNWVHDSALDPTLYKDLRRRPLAVAVFTILAVVLTILTVIWVVFVSRPRPRHQYPQRPHRRSHCRPRVAIVIVPSRSPPPSLPYSSPLPSLFPDRPRPPIFLIPSPSSSHQRPAAVLVGPVLIVVPSPSSSSSPCAGYPARPVRRPETARWEVEVQLD</sequence>
<evidence type="ECO:0000313" key="2">
    <source>
        <dbReference type="EMBL" id="THH19920.1"/>
    </source>
</evidence>
<evidence type="ECO:0000313" key="3">
    <source>
        <dbReference type="Proteomes" id="UP000310158"/>
    </source>
</evidence>
<gene>
    <name evidence="2" type="ORF">EW146_g1359</name>
</gene>